<keyword evidence="4" id="KW-1185">Reference proteome</keyword>
<feature type="region of interest" description="Disordered" evidence="1">
    <location>
        <begin position="25"/>
        <end position="58"/>
    </location>
</feature>
<dbReference type="OrthoDB" id="10618342at2759"/>
<dbReference type="GeneID" id="25727266"/>
<organism evidence="3 4">
    <name type="scientific">Monoraphidium neglectum</name>
    <dbReference type="NCBI Taxonomy" id="145388"/>
    <lineage>
        <taxon>Eukaryota</taxon>
        <taxon>Viridiplantae</taxon>
        <taxon>Chlorophyta</taxon>
        <taxon>core chlorophytes</taxon>
        <taxon>Chlorophyceae</taxon>
        <taxon>CS clade</taxon>
        <taxon>Sphaeropleales</taxon>
        <taxon>Selenastraceae</taxon>
        <taxon>Monoraphidium</taxon>
    </lineage>
</organism>
<evidence type="ECO:0000313" key="4">
    <source>
        <dbReference type="Proteomes" id="UP000054498"/>
    </source>
</evidence>
<protein>
    <submittedName>
        <fullName evidence="3">Uncharacterized protein</fullName>
    </submittedName>
</protein>
<dbReference type="Proteomes" id="UP000054498">
    <property type="component" value="Unassembled WGS sequence"/>
</dbReference>
<keyword evidence="2" id="KW-0732">Signal</keyword>
<sequence>MARQVAVAAALLCFVSTVALSAADDLPKSSRPVPKNVTVGEAEKPSTMLSSSSKGLGA</sequence>
<gene>
    <name evidence="3" type="ORF">MNEG_10134</name>
</gene>
<proteinExistence type="predicted"/>
<reference evidence="3 4" key="1">
    <citation type="journal article" date="2013" name="BMC Genomics">
        <title>Reconstruction of the lipid metabolism for the microalga Monoraphidium neglectum from its genome sequence reveals characteristics suitable for biofuel production.</title>
        <authorList>
            <person name="Bogen C."/>
            <person name="Al-Dilaimi A."/>
            <person name="Albersmeier A."/>
            <person name="Wichmann J."/>
            <person name="Grundmann M."/>
            <person name="Rupp O."/>
            <person name="Lauersen K.J."/>
            <person name="Blifernez-Klassen O."/>
            <person name="Kalinowski J."/>
            <person name="Goesmann A."/>
            <person name="Mussgnug J.H."/>
            <person name="Kruse O."/>
        </authorList>
    </citation>
    <scope>NUCLEOTIDE SEQUENCE [LARGE SCALE GENOMIC DNA]</scope>
    <source>
        <strain evidence="3 4">SAG 48.87</strain>
    </source>
</reference>
<evidence type="ECO:0000313" key="3">
    <source>
        <dbReference type="EMBL" id="KIY97827.1"/>
    </source>
</evidence>
<name>A0A0D2JE18_9CHLO</name>
<accession>A0A0D2JE18</accession>
<evidence type="ECO:0000256" key="2">
    <source>
        <dbReference type="SAM" id="SignalP"/>
    </source>
</evidence>
<feature type="signal peptide" evidence="2">
    <location>
        <begin position="1"/>
        <end position="23"/>
    </location>
</feature>
<dbReference type="AlphaFoldDB" id="A0A0D2JE18"/>
<feature type="compositionally biased region" description="Polar residues" evidence="1">
    <location>
        <begin position="47"/>
        <end position="58"/>
    </location>
</feature>
<feature type="non-terminal residue" evidence="3">
    <location>
        <position position="58"/>
    </location>
</feature>
<evidence type="ECO:0000256" key="1">
    <source>
        <dbReference type="SAM" id="MobiDB-lite"/>
    </source>
</evidence>
<dbReference type="KEGG" id="mng:MNEG_10134"/>
<feature type="chain" id="PRO_5002244877" evidence="2">
    <location>
        <begin position="24"/>
        <end position="58"/>
    </location>
</feature>
<dbReference type="EMBL" id="KK102413">
    <property type="protein sequence ID" value="KIY97827.1"/>
    <property type="molecule type" value="Genomic_DNA"/>
</dbReference>
<dbReference type="RefSeq" id="XP_013896847.1">
    <property type="nucleotide sequence ID" value="XM_014041393.1"/>
</dbReference>